<reference evidence="1" key="1">
    <citation type="submission" date="2016-10" db="EMBL/GenBank/DDBJ databases">
        <authorList>
            <person name="de Groot N.N."/>
        </authorList>
    </citation>
    <scope>NUCLEOTIDE SEQUENCE</scope>
</reference>
<gene>
    <name evidence="1" type="ORF">MNB_SUP05-SYMBIONT-5-124</name>
</gene>
<name>A0A1W1E0X6_9ZZZZ</name>
<accession>A0A1W1E0X6</accession>
<evidence type="ECO:0000313" key="1">
    <source>
        <dbReference type="EMBL" id="SFV87507.1"/>
    </source>
</evidence>
<dbReference type="EMBL" id="FPHZ01000027">
    <property type="protein sequence ID" value="SFV87507.1"/>
    <property type="molecule type" value="Genomic_DNA"/>
</dbReference>
<sequence length="60" mass="7027">MQPLTKINFKKTKKRLDTLFQHFSKKYHHYKTPAYNSSTCVHQSKTNNTLGNQGLNFKPS</sequence>
<protein>
    <submittedName>
        <fullName evidence="1">Uncharacterized protein</fullName>
    </submittedName>
</protein>
<dbReference type="AlphaFoldDB" id="A0A1W1E0X6"/>
<organism evidence="1">
    <name type="scientific">hydrothermal vent metagenome</name>
    <dbReference type="NCBI Taxonomy" id="652676"/>
    <lineage>
        <taxon>unclassified sequences</taxon>
        <taxon>metagenomes</taxon>
        <taxon>ecological metagenomes</taxon>
    </lineage>
</organism>
<proteinExistence type="predicted"/>